<evidence type="ECO:0000313" key="1">
    <source>
        <dbReference type="EMBL" id="CAD6955186.1"/>
    </source>
</evidence>
<protein>
    <submittedName>
        <fullName evidence="1">Uncharacterized protein</fullName>
    </submittedName>
</protein>
<dbReference type="Proteomes" id="UP000836404">
    <property type="component" value="Unassembled WGS sequence"/>
</dbReference>
<dbReference type="EMBL" id="CAJHJF010006202">
    <property type="protein sequence ID" value="CAD6955186.1"/>
    <property type="molecule type" value="Genomic_DNA"/>
</dbReference>
<sequence length="85" mass="9628">MRRVSTGDGLSNRTVLFWIPSREERQRAGDCQWMHRVVNVVFERRLFSFRPDSIPTIGIYRCVSNSGSLDDGSEGHAAHATYAIS</sequence>
<reference evidence="1 2" key="1">
    <citation type="submission" date="2020-10" db="EMBL/GenBank/DDBJ databases">
        <authorList>
            <person name="Sedaghatjoo S."/>
        </authorList>
    </citation>
    <scope>NUCLEOTIDE SEQUENCE [LARGE SCALE GENOMIC DNA]</scope>
    <source>
        <strain evidence="1 2">LLFL</strain>
    </source>
</reference>
<proteinExistence type="predicted"/>
<keyword evidence="2" id="KW-1185">Reference proteome</keyword>
<evidence type="ECO:0000313" key="2">
    <source>
        <dbReference type="Proteomes" id="UP000836404"/>
    </source>
</evidence>
<organism evidence="1 2">
    <name type="scientific">Tilletia laevis</name>
    <dbReference type="NCBI Taxonomy" id="157183"/>
    <lineage>
        <taxon>Eukaryota</taxon>
        <taxon>Fungi</taxon>
        <taxon>Dikarya</taxon>
        <taxon>Basidiomycota</taxon>
        <taxon>Ustilaginomycotina</taxon>
        <taxon>Exobasidiomycetes</taxon>
        <taxon>Tilletiales</taxon>
        <taxon>Tilletiaceae</taxon>
        <taxon>Tilletia</taxon>
    </lineage>
</organism>
<comment type="caution">
    <text evidence="1">The sequence shown here is derived from an EMBL/GenBank/DDBJ whole genome shotgun (WGS) entry which is preliminary data.</text>
</comment>
<dbReference type="AlphaFoldDB" id="A0A9N8M223"/>
<accession>A0A9N8M223</accession>
<gene>
    <name evidence="1" type="ORF">JKILLFL_G7430</name>
</gene>
<name>A0A9N8M223_9BASI</name>